<dbReference type="InterPro" id="IPR000189">
    <property type="entry name" value="Transglyc_AS"/>
</dbReference>
<dbReference type="SMART" id="SM00257">
    <property type="entry name" value="LysM"/>
    <property type="match status" value="2"/>
</dbReference>
<dbReference type="RefSeq" id="WP_119784953.1">
    <property type="nucleotide sequence ID" value="NZ_QYUQ01000002.1"/>
</dbReference>
<dbReference type="Pfam" id="PF01464">
    <property type="entry name" value="SLT"/>
    <property type="match status" value="1"/>
</dbReference>
<dbReference type="PROSITE" id="PS51782">
    <property type="entry name" value="LYSM"/>
    <property type="match status" value="1"/>
</dbReference>
<dbReference type="SUPFAM" id="SSF54106">
    <property type="entry name" value="LysM domain"/>
    <property type="match status" value="1"/>
</dbReference>
<sequence length="514" mass="57184">MHLSFKSTLLVAALLVSQVPLAARAADISLYLHGNDRLDYPPQSQSLAMEEMDVWERIRKGFGIPDLDNPLVISQTNWYSARPDYIQRTTTRASRYLYHVVVELEKRNMPTELALLPFIESAFNPQAYSTAKAAGMWQFIPSTGRDFDLKQTQFKDERRDVLASTDAALTYLQRLYGMFGDWQLALAAYNWGEGSVQRAIKKNTAAGLPTDFNGLSRIMPAETQNYVPKLQAVKNIIASPEQYGISLPRVDNVPYFVTIGKTRDIDIKLAAQLAELSLEEFKALNPQYNRPIIIGSVDTQILLPKNNAAKFKENLANWSKTLSSWTAHKVTGARERIDAIAHRFGTTPQVIREVNNIPPKMALKAGSTILVPKTELTSQKDISAEVADNATMQVVPDVPETRRIYVKVGKRDTLTSLASRHKVSVAQIREWNDLKGDKVASGKRLELHVPNRVAARSGAGEKRQLARGERTRAVKTASNRKAAPAAKPRAVANKKSTTKTARKSNRPVKVASAK</sequence>
<proteinExistence type="inferred from homology"/>
<feature type="region of interest" description="Disordered" evidence="2">
    <location>
        <begin position="455"/>
        <end position="514"/>
    </location>
</feature>
<feature type="compositionally biased region" description="Basic and acidic residues" evidence="2">
    <location>
        <begin position="459"/>
        <end position="472"/>
    </location>
</feature>
<dbReference type="Gene3D" id="3.10.350.10">
    <property type="entry name" value="LysM domain"/>
    <property type="match status" value="2"/>
</dbReference>
<dbReference type="InterPro" id="IPR036779">
    <property type="entry name" value="LysM_dom_sf"/>
</dbReference>
<gene>
    <name evidence="5" type="ORF">D3878_07825</name>
</gene>
<dbReference type="CDD" id="cd00118">
    <property type="entry name" value="LysM"/>
    <property type="match status" value="2"/>
</dbReference>
<organism evidence="5 6">
    <name type="scientific">Noviherbaspirillum sedimenti</name>
    <dbReference type="NCBI Taxonomy" id="2320865"/>
    <lineage>
        <taxon>Bacteria</taxon>
        <taxon>Pseudomonadati</taxon>
        <taxon>Pseudomonadota</taxon>
        <taxon>Betaproteobacteria</taxon>
        <taxon>Burkholderiales</taxon>
        <taxon>Oxalobacteraceae</taxon>
        <taxon>Noviherbaspirillum</taxon>
    </lineage>
</organism>
<feature type="domain" description="LysM" evidence="4">
    <location>
        <begin position="404"/>
        <end position="447"/>
    </location>
</feature>
<evidence type="ECO:0000259" key="4">
    <source>
        <dbReference type="PROSITE" id="PS51782"/>
    </source>
</evidence>
<dbReference type="PROSITE" id="PS00922">
    <property type="entry name" value="TRANSGLYCOSYLASE"/>
    <property type="match status" value="1"/>
</dbReference>
<dbReference type="InterPro" id="IPR008258">
    <property type="entry name" value="Transglycosylase_SLT_dom_1"/>
</dbReference>
<dbReference type="GO" id="GO:0008933">
    <property type="term" value="F:peptidoglycan lytic transglycosylase activity"/>
    <property type="evidence" value="ECO:0007669"/>
    <property type="project" value="InterPro"/>
</dbReference>
<name>A0A3A3G1I2_9BURK</name>
<keyword evidence="3" id="KW-0732">Signal</keyword>
<feature type="chain" id="PRO_5017336299" evidence="3">
    <location>
        <begin position="23"/>
        <end position="514"/>
    </location>
</feature>
<protein>
    <submittedName>
        <fullName evidence="5">LysM peptidoglycan-binding domain-containing protein</fullName>
    </submittedName>
</protein>
<comment type="similarity">
    <text evidence="1">Belongs to the transglycosylase Slt family.</text>
</comment>
<dbReference type="AlphaFoldDB" id="A0A3A3G1I2"/>
<dbReference type="PANTHER" id="PTHR37423:SF2">
    <property type="entry name" value="MEMBRANE-BOUND LYTIC MUREIN TRANSGLYCOSYLASE C"/>
    <property type="match status" value="1"/>
</dbReference>
<dbReference type="GO" id="GO:0000270">
    <property type="term" value="P:peptidoglycan metabolic process"/>
    <property type="evidence" value="ECO:0007669"/>
    <property type="project" value="InterPro"/>
</dbReference>
<evidence type="ECO:0000313" key="6">
    <source>
        <dbReference type="Proteomes" id="UP000266327"/>
    </source>
</evidence>
<dbReference type="InterPro" id="IPR023346">
    <property type="entry name" value="Lysozyme-like_dom_sf"/>
</dbReference>
<dbReference type="CDD" id="cd16894">
    <property type="entry name" value="MltD-like"/>
    <property type="match status" value="1"/>
</dbReference>
<evidence type="ECO:0000256" key="3">
    <source>
        <dbReference type="SAM" id="SignalP"/>
    </source>
</evidence>
<comment type="caution">
    <text evidence="5">The sequence shown here is derived from an EMBL/GenBank/DDBJ whole genome shotgun (WGS) entry which is preliminary data.</text>
</comment>
<dbReference type="GO" id="GO:0016020">
    <property type="term" value="C:membrane"/>
    <property type="evidence" value="ECO:0007669"/>
    <property type="project" value="InterPro"/>
</dbReference>
<feature type="compositionally biased region" description="Basic residues" evidence="2">
    <location>
        <begin position="496"/>
        <end position="506"/>
    </location>
</feature>
<accession>A0A3A3G1I2</accession>
<dbReference type="Proteomes" id="UP000266327">
    <property type="component" value="Unassembled WGS sequence"/>
</dbReference>
<feature type="compositionally biased region" description="Low complexity" evidence="2">
    <location>
        <begin position="475"/>
        <end position="495"/>
    </location>
</feature>
<dbReference type="SUPFAM" id="SSF53955">
    <property type="entry name" value="Lysozyme-like"/>
    <property type="match status" value="1"/>
</dbReference>
<dbReference type="EMBL" id="QYUQ01000002">
    <property type="protein sequence ID" value="RJG01505.1"/>
    <property type="molecule type" value="Genomic_DNA"/>
</dbReference>
<dbReference type="Pfam" id="PF01476">
    <property type="entry name" value="LysM"/>
    <property type="match status" value="2"/>
</dbReference>
<evidence type="ECO:0000313" key="5">
    <source>
        <dbReference type="EMBL" id="RJG01505.1"/>
    </source>
</evidence>
<dbReference type="PANTHER" id="PTHR37423">
    <property type="entry name" value="SOLUBLE LYTIC MUREIN TRANSGLYCOSYLASE-RELATED"/>
    <property type="match status" value="1"/>
</dbReference>
<dbReference type="Gene3D" id="1.10.530.10">
    <property type="match status" value="1"/>
</dbReference>
<feature type="signal peptide" evidence="3">
    <location>
        <begin position="1"/>
        <end position="22"/>
    </location>
</feature>
<dbReference type="OrthoDB" id="9815002at2"/>
<reference evidence="6" key="1">
    <citation type="submission" date="2018-09" db="EMBL/GenBank/DDBJ databases">
        <authorList>
            <person name="Zhu H."/>
        </authorList>
    </citation>
    <scope>NUCLEOTIDE SEQUENCE [LARGE SCALE GENOMIC DNA]</scope>
    <source>
        <strain evidence="6">K1S02-23</strain>
    </source>
</reference>
<dbReference type="InterPro" id="IPR018392">
    <property type="entry name" value="LysM"/>
</dbReference>
<evidence type="ECO:0000256" key="2">
    <source>
        <dbReference type="SAM" id="MobiDB-lite"/>
    </source>
</evidence>
<keyword evidence="6" id="KW-1185">Reference proteome</keyword>
<evidence type="ECO:0000256" key="1">
    <source>
        <dbReference type="ARBA" id="ARBA00007734"/>
    </source>
</evidence>